<dbReference type="InterPro" id="IPR028364">
    <property type="entry name" value="Ribosomal_uL1/biogenesis"/>
</dbReference>
<dbReference type="FunCoup" id="A3LUV5">
    <property type="interactions" value="627"/>
</dbReference>
<dbReference type="eggNOG" id="KOG1685">
    <property type="taxonomic scope" value="Eukaryota"/>
</dbReference>
<dbReference type="STRING" id="322104.A3LUV5"/>
<dbReference type="InterPro" id="IPR016095">
    <property type="entry name" value="Ribosomal_uL1_3-a/b-sand"/>
</dbReference>
<feature type="non-terminal residue" evidence="2">
    <location>
        <position position="330"/>
    </location>
</feature>
<reference evidence="2 3" key="1">
    <citation type="journal article" date="2007" name="Nat. Biotechnol.">
        <title>Genome sequence of the lignocellulose-bioconverting and xylose-fermenting yeast Pichia stipitis.</title>
        <authorList>
            <person name="Jeffries T.W."/>
            <person name="Grigoriev I.V."/>
            <person name="Grimwood J."/>
            <person name="Laplaza J.M."/>
            <person name="Aerts A."/>
            <person name="Salamov A."/>
            <person name="Schmutz J."/>
            <person name="Lindquist E."/>
            <person name="Dehal P."/>
            <person name="Shapiro H."/>
            <person name="Jin Y.S."/>
            <person name="Passoth V."/>
            <person name="Richardson P.M."/>
        </authorList>
    </citation>
    <scope>NUCLEOTIDE SEQUENCE [LARGE SCALE GENOMIC DNA]</scope>
    <source>
        <strain evidence="3">ATCC 58785 / CBS 6054 / NBRC 10063 / NRRL Y-11545</strain>
    </source>
</reference>
<name>A3LUV5_PICST</name>
<evidence type="ECO:0000256" key="1">
    <source>
        <dbReference type="SAM" id="MobiDB-lite"/>
    </source>
</evidence>
<dbReference type="AlphaFoldDB" id="A3LUV5"/>
<proteinExistence type="predicted"/>
<gene>
    <name evidence="2" type="primary">CIC1</name>
    <name evidence="2" type="ORF">PICST_59787</name>
</gene>
<keyword evidence="2" id="KW-0645">Protease</keyword>
<dbReference type="CDD" id="cd00403">
    <property type="entry name" value="Ribosomal_L1"/>
    <property type="match status" value="1"/>
</dbReference>
<keyword evidence="3" id="KW-1185">Reference proteome</keyword>
<dbReference type="GeneID" id="4839690"/>
<evidence type="ECO:0000313" key="3">
    <source>
        <dbReference type="Proteomes" id="UP000002258"/>
    </source>
</evidence>
<dbReference type="HOGENOM" id="CLU_049748_1_0_1"/>
<keyword evidence="2" id="KW-0378">Hydrolase</keyword>
<dbReference type="KEGG" id="pic:PICST_59787"/>
<dbReference type="Gene3D" id="3.40.50.790">
    <property type="match status" value="1"/>
</dbReference>
<dbReference type="InParanoid" id="A3LUV5"/>
<protein>
    <submittedName>
        <fullName evidence="2">Protease substrate recruitment factor</fullName>
    </submittedName>
</protein>
<feature type="compositionally biased region" description="Polar residues" evidence="1">
    <location>
        <begin position="27"/>
        <end position="36"/>
    </location>
</feature>
<dbReference type="OrthoDB" id="10251727at2759"/>
<dbReference type="InterPro" id="IPR023674">
    <property type="entry name" value="Ribosomal_uL1-like"/>
</dbReference>
<dbReference type="Proteomes" id="UP000002258">
    <property type="component" value="Chromosome 5"/>
</dbReference>
<dbReference type="RefSeq" id="XP_001384689.1">
    <property type="nucleotide sequence ID" value="XM_001384652.1"/>
</dbReference>
<dbReference type="SUPFAM" id="SSF56808">
    <property type="entry name" value="Ribosomal protein L1"/>
    <property type="match status" value="1"/>
</dbReference>
<organism evidence="2 3">
    <name type="scientific">Scheffersomyces stipitis (strain ATCC 58785 / CBS 6054 / NBRC 10063 / NRRL Y-11545)</name>
    <name type="common">Yeast</name>
    <name type="synonym">Pichia stipitis</name>
    <dbReference type="NCBI Taxonomy" id="322104"/>
    <lineage>
        <taxon>Eukaryota</taxon>
        <taxon>Fungi</taxon>
        <taxon>Dikarya</taxon>
        <taxon>Ascomycota</taxon>
        <taxon>Saccharomycotina</taxon>
        <taxon>Pichiomycetes</taxon>
        <taxon>Debaryomycetaceae</taxon>
        <taxon>Scheffersomyces</taxon>
    </lineage>
</organism>
<dbReference type="Pfam" id="PF00687">
    <property type="entry name" value="Ribosomal_L1"/>
    <property type="match status" value="1"/>
</dbReference>
<dbReference type="OMA" id="PQRAYKN"/>
<feature type="region of interest" description="Disordered" evidence="1">
    <location>
        <begin position="1"/>
        <end position="70"/>
    </location>
</feature>
<dbReference type="EMBL" id="CP000499">
    <property type="protein sequence ID" value="ABN66660.1"/>
    <property type="molecule type" value="Genomic_DNA"/>
</dbReference>
<feature type="compositionally biased region" description="Basic and acidic residues" evidence="1">
    <location>
        <begin position="52"/>
        <end position="61"/>
    </location>
</feature>
<sequence>MARTRSRGLDSPRTPVSAKSKKVGAIKSSSATSSPTAEKVKKITAKRAKAQATEEKVEESKPAASKLSTSTVSSEIVSSKVASKAISELSKFLKREESKSKDTKSTGLFDESDEDEKKNLYLQIHTKKFFSEKPQFKPKLIKLTKSIYDQTSLKTCLIVRDQLATTTEQIEALENASLPTVSQILPLKSLKAEFKNFEKRRQFHADYDLFLVDDALLNLMPTLLGKIFYGNGSNKIPLPIRVTTSSNTKEISIVTIKNQVEKCLQSTYYLPPMGVNVSIKIGSVNSTFSEEELSQNLQDALSLFEKDTLRSVNLKTTASPSLPLFYAEKL</sequence>
<accession>A3LUV5</accession>
<dbReference type="GO" id="GO:0006508">
    <property type="term" value="P:proteolysis"/>
    <property type="evidence" value="ECO:0007669"/>
    <property type="project" value="UniProtKB-KW"/>
</dbReference>
<dbReference type="GO" id="GO:0008233">
    <property type="term" value="F:peptidase activity"/>
    <property type="evidence" value="ECO:0007669"/>
    <property type="project" value="UniProtKB-KW"/>
</dbReference>
<evidence type="ECO:0000313" key="2">
    <source>
        <dbReference type="EMBL" id="ABN66660.1"/>
    </source>
</evidence>